<protein>
    <recommendedName>
        <fullName evidence="3">Arabinogalactan endo-beta-1,4-galactanase</fullName>
    </recommendedName>
</protein>
<organism evidence="1 2">
    <name type="scientific">Hadarchaeum yellowstonense</name>
    <dbReference type="NCBI Taxonomy" id="1776334"/>
    <lineage>
        <taxon>Archaea</taxon>
        <taxon>Methanobacteriati</taxon>
        <taxon>Candidatus Hadarchaeota</taxon>
        <taxon>Candidatus Hadarchaeia</taxon>
        <taxon>Candidatus Hadarchaeales</taxon>
        <taxon>Candidatus Hadarchaeaceae</taxon>
        <taxon>Candidatus Hadarchaeum</taxon>
    </lineage>
</organism>
<reference evidence="1 2" key="1">
    <citation type="journal article" date="2016" name="Nat. Microbiol.">
        <title>Genomic inference of the metabolism of cosmopolitan subsurface Archaea, Hadesarchaea.</title>
        <authorList>
            <person name="Baker B.J."/>
            <person name="Saw J.H."/>
            <person name="Lind A.E."/>
            <person name="Lazar C.S."/>
            <person name="Hinrichs K.-U."/>
            <person name="Teske A.P."/>
            <person name="Ettema T.J."/>
        </authorList>
    </citation>
    <scope>NUCLEOTIDE SEQUENCE [LARGE SCALE GENOMIC DNA]</scope>
</reference>
<dbReference type="Proteomes" id="UP000074294">
    <property type="component" value="Unassembled WGS sequence"/>
</dbReference>
<dbReference type="SUPFAM" id="SSF51445">
    <property type="entry name" value="(Trans)glycosidases"/>
    <property type="match status" value="1"/>
</dbReference>
<comment type="caution">
    <text evidence="1">The sequence shown here is derived from an EMBL/GenBank/DDBJ whole genome shotgun (WGS) entry which is preliminary data.</text>
</comment>
<sequence>MKKIRKLEIAALCVLLIAGILLIGSSARNEATSTETETLFPLDAPQLPSRGFFMGVLPTTARGQTFEEAYAQAARYSEFVPVWGKPTPFYDLAADLSGSWGQNFVQQLIRGNGMFPIINLSFMSAELTLVAPPEMKNATLDDPEWRAAYKQAALDVVRSSRPRYLSLGNEVNRWYEKYGEEGPNGFLNYVSLYEEIYDAVKLISPETNVFCVFAREIVSQNREANLEILHLFNPDKMDLLVFTSYPYALGKRDPSMIPDDYYSRAAAYLPGKPFGFSEIAWASLDATGGERAQADFLVQATGRLTRERGMDLHLFGWPWLHDLSEDDAVGLIRIDGTEKLGYAVWKSISGK</sequence>
<gene>
    <name evidence="1" type="ORF">APZ16_07220</name>
</gene>
<proteinExistence type="predicted"/>
<dbReference type="EMBL" id="LQMQ01000047">
    <property type="protein sequence ID" value="KUO40193.1"/>
    <property type="molecule type" value="Genomic_DNA"/>
</dbReference>
<accession>A0A147JUP3</accession>
<dbReference type="InterPro" id="IPR017853">
    <property type="entry name" value="GH"/>
</dbReference>
<dbReference type="Gene3D" id="3.20.20.80">
    <property type="entry name" value="Glycosidases"/>
    <property type="match status" value="1"/>
</dbReference>
<evidence type="ECO:0008006" key="3">
    <source>
        <dbReference type="Google" id="ProtNLM"/>
    </source>
</evidence>
<evidence type="ECO:0000313" key="1">
    <source>
        <dbReference type="EMBL" id="KUO40193.1"/>
    </source>
</evidence>
<name>A0A147JUP3_HADYE</name>
<dbReference type="AlphaFoldDB" id="A0A147JUP3"/>
<evidence type="ECO:0000313" key="2">
    <source>
        <dbReference type="Proteomes" id="UP000074294"/>
    </source>
</evidence>